<comment type="caution">
    <text evidence="1">The sequence shown here is derived from an EMBL/GenBank/DDBJ whole genome shotgun (WGS) entry which is preliminary data.</text>
</comment>
<accession>A0A5C6LZJ5</accession>
<organism evidence="1 2">
    <name type="scientific">Planctomyces bekefii</name>
    <dbReference type="NCBI Taxonomy" id="1653850"/>
    <lineage>
        <taxon>Bacteria</taxon>
        <taxon>Pseudomonadati</taxon>
        <taxon>Planctomycetota</taxon>
        <taxon>Planctomycetia</taxon>
        <taxon>Planctomycetales</taxon>
        <taxon>Planctomycetaceae</taxon>
        <taxon>Planctomyces</taxon>
    </lineage>
</organism>
<reference evidence="1 2" key="2">
    <citation type="submission" date="2019-08" db="EMBL/GenBank/DDBJ databases">
        <authorList>
            <person name="Henke P."/>
        </authorList>
    </citation>
    <scope>NUCLEOTIDE SEQUENCE [LARGE SCALE GENOMIC DNA]</scope>
    <source>
        <strain evidence="1">Phe10_nw2017</strain>
    </source>
</reference>
<evidence type="ECO:0000313" key="1">
    <source>
        <dbReference type="EMBL" id="TWW07926.1"/>
    </source>
</evidence>
<evidence type="ECO:0000313" key="2">
    <source>
        <dbReference type="Proteomes" id="UP000321083"/>
    </source>
</evidence>
<sequence>EEETIGATCGKYVELGGKDRLKSVTYKILDRTPLGKEDIQWVDAVRELGLLPGQSSAVTNAAQSLLRVEASRE</sequence>
<protein>
    <submittedName>
        <fullName evidence="1">Uncharacterized protein</fullName>
    </submittedName>
</protein>
<dbReference type="AlphaFoldDB" id="A0A5C6LZJ5"/>
<proteinExistence type="predicted"/>
<name>A0A5C6LZJ5_9PLAN</name>
<feature type="non-terminal residue" evidence="1">
    <location>
        <position position="1"/>
    </location>
</feature>
<gene>
    <name evidence="1" type="ORF">E3A20_29460</name>
</gene>
<reference evidence="1 2" key="1">
    <citation type="submission" date="2019-08" db="EMBL/GenBank/DDBJ databases">
        <title>100 year-old enigma solved: identification of Planctomyces bekefii, the type genus and species of the phylum Planctomycetes.</title>
        <authorList>
            <person name="Svetlana D.N."/>
            <person name="Overmann J."/>
        </authorList>
    </citation>
    <scope>NUCLEOTIDE SEQUENCE [LARGE SCALE GENOMIC DNA]</scope>
    <source>
        <strain evidence="1">Phe10_nw2017</strain>
    </source>
</reference>
<dbReference type="EMBL" id="SRHE01000940">
    <property type="protein sequence ID" value="TWW07926.1"/>
    <property type="molecule type" value="Genomic_DNA"/>
</dbReference>
<dbReference type="Proteomes" id="UP000321083">
    <property type="component" value="Unassembled WGS sequence"/>
</dbReference>
<keyword evidence="2" id="KW-1185">Reference proteome</keyword>